<gene>
    <name evidence="1" type="ORF">FSB76_10450</name>
</gene>
<keyword evidence="2" id="KW-1185">Reference proteome</keyword>
<accession>A0A5B8VY61</accession>
<organism evidence="1 2">
    <name type="scientific">Mucilaginibacter ginsenosidivorax</name>
    <dbReference type="NCBI Taxonomy" id="862126"/>
    <lineage>
        <taxon>Bacteria</taxon>
        <taxon>Pseudomonadati</taxon>
        <taxon>Bacteroidota</taxon>
        <taxon>Sphingobacteriia</taxon>
        <taxon>Sphingobacteriales</taxon>
        <taxon>Sphingobacteriaceae</taxon>
        <taxon>Mucilaginibacter</taxon>
    </lineage>
</organism>
<dbReference type="RefSeq" id="WP_147053520.1">
    <property type="nucleotide sequence ID" value="NZ_CP042437.1"/>
</dbReference>
<evidence type="ECO:0000313" key="2">
    <source>
        <dbReference type="Proteomes" id="UP000321362"/>
    </source>
</evidence>
<dbReference type="Proteomes" id="UP000321362">
    <property type="component" value="Chromosome"/>
</dbReference>
<reference evidence="1 2" key="1">
    <citation type="journal article" date="2013" name="J. Microbiol.">
        <title>Mucilaginibacter ginsenosidivorax sp. nov., with ginsenoside converting activity isolated from sediment.</title>
        <authorList>
            <person name="Kim J.K."/>
            <person name="Choi T.E."/>
            <person name="Liu Q.M."/>
            <person name="Park H.Y."/>
            <person name="Yi T.H."/>
            <person name="Yoon M.H."/>
            <person name="Kim S.C."/>
            <person name="Im W.T."/>
        </authorList>
    </citation>
    <scope>NUCLEOTIDE SEQUENCE [LARGE SCALE GENOMIC DNA]</scope>
    <source>
        <strain evidence="1 2">KHI28</strain>
    </source>
</reference>
<protein>
    <recommendedName>
        <fullName evidence="3">HEAT repeat domain-containing protein</fullName>
    </recommendedName>
</protein>
<name>A0A5B8VY61_9SPHI</name>
<dbReference type="KEGG" id="mgk:FSB76_10450"/>
<proteinExistence type="predicted"/>
<evidence type="ECO:0008006" key="3">
    <source>
        <dbReference type="Google" id="ProtNLM"/>
    </source>
</evidence>
<sequence>MNQFKIKFQDRIETFFDSATSARQNTGLLTDVLDYANADPHRFKKEIKELQFGSVLSSPLPVVLEALAVDTATWGEFYVDVLKEIFEKAREVKKPKEILGYLMEFAFIEKDLLPFNQKIVDILMREAETDIVEIKIAAINTLANYILNPSIGNKDLVKAVFISKLNDPSWKVRCFTYELLRVENILPQGQRLSIKDQLLKLVFGSPSAI</sequence>
<evidence type="ECO:0000313" key="1">
    <source>
        <dbReference type="EMBL" id="QEC76344.1"/>
    </source>
</evidence>
<dbReference type="EMBL" id="CP042437">
    <property type="protein sequence ID" value="QEC76344.1"/>
    <property type="molecule type" value="Genomic_DNA"/>
</dbReference>
<dbReference type="OrthoDB" id="792660at2"/>
<dbReference type="AlphaFoldDB" id="A0A5B8VY61"/>